<dbReference type="Proteomes" id="UP000087171">
    <property type="component" value="Chromosome Ca3"/>
</dbReference>
<dbReference type="GeneID" id="101514754"/>
<feature type="transmembrane region" description="Helical" evidence="7">
    <location>
        <begin position="347"/>
        <end position="371"/>
    </location>
</feature>
<evidence type="ECO:0000256" key="1">
    <source>
        <dbReference type="ARBA" id="ARBA00004141"/>
    </source>
</evidence>
<feature type="transmembrane region" description="Helical" evidence="7">
    <location>
        <begin position="383"/>
        <end position="406"/>
    </location>
</feature>
<dbReference type="Pfam" id="PF01733">
    <property type="entry name" value="Nucleoside_tran"/>
    <property type="match status" value="1"/>
</dbReference>
<keyword evidence="4 7" id="KW-0812">Transmembrane</keyword>
<feature type="transmembrane region" description="Helical" evidence="7">
    <location>
        <begin position="51"/>
        <end position="74"/>
    </location>
</feature>
<evidence type="ECO:0000256" key="4">
    <source>
        <dbReference type="ARBA" id="ARBA00022692"/>
    </source>
</evidence>
<dbReference type="PANTHER" id="PTHR10332">
    <property type="entry name" value="EQUILIBRATIVE NUCLEOSIDE TRANSPORTER"/>
    <property type="match status" value="1"/>
</dbReference>
<sequence length="415" mass="46404">MAIFDESMGQENTEGKLRGMFICFILGIGCLIALNNMWTMGDYYYKVFPSYHPLLVFTIIYQPFSLTTTFILAHYESRINSRIRNLCGYTLFFILSSLVLLLDLATSGKGGIGPFIGLNVLFACFGVTHAFVQGGVSGELAFMCPEFIQSFIGGMTASGAVACGLRIFTKYNFEKYNNGLRKGALLSLAISTFFQLLSLILYAFYFSKLSIVKYYRSKAASEGAKTYIQNVDTNQQVGFVANQQDGLSHKKLFIENIDYFAIIFMTYVLTLSIMPGFLYEDTGIHKLGTWYPLVLMTMYNIMDLISSYIPLIKCLKLESRKGLLVTTLSRFLLVPAFYFTAKYGDQGWMILLVSYLGLTNGYVTVCVYTVVPKGYKGSEQNALGNMLALWLLSGVFVGVVLGWLWLIGNSVPKTQ</sequence>
<evidence type="ECO:0000256" key="2">
    <source>
        <dbReference type="ARBA" id="ARBA00007965"/>
    </source>
</evidence>
<gene>
    <name evidence="9 10" type="primary">LOC101514754</name>
</gene>
<evidence type="ECO:0000313" key="10">
    <source>
        <dbReference type="RefSeq" id="XP_027188870.1"/>
    </source>
</evidence>
<feature type="transmembrane region" description="Helical" evidence="7">
    <location>
        <begin position="147"/>
        <end position="168"/>
    </location>
</feature>
<feature type="transmembrane region" description="Helical" evidence="7">
    <location>
        <begin position="188"/>
        <end position="206"/>
    </location>
</feature>
<evidence type="ECO:0000256" key="7">
    <source>
        <dbReference type="SAM" id="Phobius"/>
    </source>
</evidence>
<dbReference type="PIRSF" id="PIRSF016379">
    <property type="entry name" value="ENT"/>
    <property type="match status" value="1"/>
</dbReference>
<dbReference type="RefSeq" id="XP_027188870.1">
    <property type="nucleotide sequence ID" value="XM_027333069.1"/>
</dbReference>
<dbReference type="GO" id="GO:0005886">
    <property type="term" value="C:plasma membrane"/>
    <property type="evidence" value="ECO:0007669"/>
    <property type="project" value="TreeGrafter"/>
</dbReference>
<comment type="similarity">
    <text evidence="2">Belongs to the SLC29A/ENT transporter (TC 2.A.57) family.</text>
</comment>
<dbReference type="KEGG" id="cam:101514754"/>
<evidence type="ECO:0000256" key="3">
    <source>
        <dbReference type="ARBA" id="ARBA00022448"/>
    </source>
</evidence>
<reference evidence="9 10" key="2">
    <citation type="submission" date="2025-04" db="UniProtKB">
        <authorList>
            <consortium name="RefSeq"/>
        </authorList>
    </citation>
    <scope>IDENTIFICATION</scope>
    <source>
        <tissue evidence="9 10">Etiolated seedlings</tissue>
    </source>
</reference>
<reference evidence="8" key="1">
    <citation type="journal article" date="2013" name="Nat. Biotechnol.">
        <title>Draft genome sequence of chickpea (Cicer arietinum) provides a resource for trait improvement.</title>
        <authorList>
            <person name="Varshney R.K."/>
            <person name="Song C."/>
            <person name="Saxena R.K."/>
            <person name="Azam S."/>
            <person name="Yu S."/>
            <person name="Sharpe A.G."/>
            <person name="Cannon S."/>
            <person name="Baek J."/>
            <person name="Rosen B.D."/>
            <person name="Tar'an B."/>
            <person name="Millan T."/>
            <person name="Zhang X."/>
            <person name="Ramsay L.D."/>
            <person name="Iwata A."/>
            <person name="Wang Y."/>
            <person name="Nelson W."/>
            <person name="Farmer A.D."/>
            <person name="Gaur P.M."/>
            <person name="Soderlund C."/>
            <person name="Penmetsa R.V."/>
            <person name="Xu C."/>
            <person name="Bharti A.K."/>
            <person name="He W."/>
            <person name="Winter P."/>
            <person name="Zhao S."/>
            <person name="Hane J.K."/>
            <person name="Carrasquilla-Garcia N."/>
            <person name="Condie J.A."/>
            <person name="Upadhyaya H.D."/>
            <person name="Luo M.C."/>
            <person name="Thudi M."/>
            <person name="Gowda C.L."/>
            <person name="Singh N.P."/>
            <person name="Lichtenzveig J."/>
            <person name="Gali K.K."/>
            <person name="Rubio J."/>
            <person name="Nadarajan N."/>
            <person name="Dolezel J."/>
            <person name="Bansal K.C."/>
            <person name="Xu X."/>
            <person name="Edwards D."/>
            <person name="Zhang G."/>
            <person name="Kahl G."/>
            <person name="Gil J."/>
            <person name="Singh K.B."/>
            <person name="Datta S.K."/>
            <person name="Jackson S.A."/>
            <person name="Wang J."/>
            <person name="Cook D.R."/>
        </authorList>
    </citation>
    <scope>NUCLEOTIDE SEQUENCE [LARGE SCALE GENOMIC DNA]</scope>
    <source>
        <strain evidence="8">cv. CDC Frontier</strain>
    </source>
</reference>
<feature type="transmembrane region" description="Helical" evidence="7">
    <location>
        <begin position="112"/>
        <end position="135"/>
    </location>
</feature>
<comment type="subcellular location">
    <subcellularLocation>
        <location evidence="1">Membrane</location>
        <topology evidence="1">Multi-pass membrane protein</topology>
    </subcellularLocation>
</comment>
<dbReference type="PaxDb" id="3827-XP_004492293.1"/>
<evidence type="ECO:0000313" key="9">
    <source>
        <dbReference type="RefSeq" id="XP_027188869.1"/>
    </source>
</evidence>
<dbReference type="OrthoDB" id="1856718at2759"/>
<dbReference type="AlphaFoldDB" id="A0A3Q7YE49"/>
<feature type="transmembrane region" description="Helical" evidence="7">
    <location>
        <begin position="21"/>
        <end position="39"/>
    </location>
</feature>
<keyword evidence="8" id="KW-1185">Reference proteome</keyword>
<name>A0A3Q7YE49_CICAR</name>
<keyword evidence="5 7" id="KW-1133">Transmembrane helix</keyword>
<feature type="transmembrane region" description="Helical" evidence="7">
    <location>
        <begin position="86"/>
        <end position="106"/>
    </location>
</feature>
<keyword evidence="6 7" id="KW-0472">Membrane</keyword>
<accession>A0A3Q7YE49</accession>
<evidence type="ECO:0000256" key="5">
    <source>
        <dbReference type="ARBA" id="ARBA00022989"/>
    </source>
</evidence>
<dbReference type="InterPro" id="IPR002259">
    <property type="entry name" value="Eqnu_transpt"/>
</dbReference>
<dbReference type="GO" id="GO:0005337">
    <property type="term" value="F:nucleoside transmembrane transporter activity"/>
    <property type="evidence" value="ECO:0007669"/>
    <property type="project" value="InterPro"/>
</dbReference>
<dbReference type="PANTHER" id="PTHR10332:SF38">
    <property type="entry name" value="EQUILIBRATIVE NUCLEOTIDE TRANSPORTER 3-RELATED"/>
    <property type="match status" value="1"/>
</dbReference>
<evidence type="ECO:0000256" key="6">
    <source>
        <dbReference type="ARBA" id="ARBA00023136"/>
    </source>
</evidence>
<dbReference type="RefSeq" id="XP_027188869.1">
    <property type="nucleotide sequence ID" value="XM_027333068.1"/>
</dbReference>
<keyword evidence="3" id="KW-0813">Transport</keyword>
<proteinExistence type="inferred from homology"/>
<organism evidence="8 10">
    <name type="scientific">Cicer arietinum</name>
    <name type="common">Chickpea</name>
    <name type="synonym">Garbanzo</name>
    <dbReference type="NCBI Taxonomy" id="3827"/>
    <lineage>
        <taxon>Eukaryota</taxon>
        <taxon>Viridiplantae</taxon>
        <taxon>Streptophyta</taxon>
        <taxon>Embryophyta</taxon>
        <taxon>Tracheophyta</taxon>
        <taxon>Spermatophyta</taxon>
        <taxon>Magnoliopsida</taxon>
        <taxon>eudicotyledons</taxon>
        <taxon>Gunneridae</taxon>
        <taxon>Pentapetalae</taxon>
        <taxon>rosids</taxon>
        <taxon>fabids</taxon>
        <taxon>Fabales</taxon>
        <taxon>Fabaceae</taxon>
        <taxon>Papilionoideae</taxon>
        <taxon>50 kb inversion clade</taxon>
        <taxon>NPAAA clade</taxon>
        <taxon>Hologalegina</taxon>
        <taxon>IRL clade</taxon>
        <taxon>Cicereae</taxon>
        <taxon>Cicer</taxon>
    </lineage>
</organism>
<feature type="transmembrane region" description="Helical" evidence="7">
    <location>
        <begin position="290"/>
        <end position="311"/>
    </location>
</feature>
<evidence type="ECO:0000313" key="8">
    <source>
        <dbReference type="Proteomes" id="UP000087171"/>
    </source>
</evidence>
<feature type="transmembrane region" description="Helical" evidence="7">
    <location>
        <begin position="259"/>
        <end position="278"/>
    </location>
</feature>
<protein>
    <submittedName>
        <fullName evidence="9 10">Equilibrative nucleotide transporter 3-like</fullName>
    </submittedName>
</protein>